<sequence length="399" mass="43315">MASIHQVLSRAVSPVVDGIVAGVQHDEYDEAYVASLAAQVSSCETITAVVEALPHDYRADLGPLVHASAQLQEKLMKARNIIEKFREHERAGTFPKWIAAKAPVLQACKEYEEYQGNYQEGGPVHAAAVPLDEAMNAEDPPPADAPRPLIPTRSPVKEELDVATLTYNQSLLSHAIKDKQNEVLFLEYELSDSKLMFNWWRKAEELYTAVSPRWKVPVINHDEVRGFTENPILKAKYRAIRANGSIFMGAAIQIVSLRERAANIKFQKKKEIQQAADVEMADASRPGPSVQSLIDKGISAGIKRLEQRLSKSNTPSGSGASSSKGPRGPTHTPKPGRQQPSLMKQVKKNAIAQSAKVNGHKKQTGKKSKPGSSSKNTGAGSKKPPKGGQGGKGKGKARA</sequence>
<evidence type="ECO:0000256" key="1">
    <source>
        <dbReference type="SAM" id="MobiDB-lite"/>
    </source>
</evidence>
<feature type="compositionally biased region" description="Low complexity" evidence="1">
    <location>
        <begin position="310"/>
        <end position="329"/>
    </location>
</feature>
<dbReference type="AlphaFoldDB" id="A0AAW0FY79"/>
<organism evidence="2 3">
    <name type="scientific">Cerrena zonata</name>
    <dbReference type="NCBI Taxonomy" id="2478898"/>
    <lineage>
        <taxon>Eukaryota</taxon>
        <taxon>Fungi</taxon>
        <taxon>Dikarya</taxon>
        <taxon>Basidiomycota</taxon>
        <taxon>Agaricomycotina</taxon>
        <taxon>Agaricomycetes</taxon>
        <taxon>Polyporales</taxon>
        <taxon>Cerrenaceae</taxon>
        <taxon>Cerrena</taxon>
    </lineage>
</organism>
<feature type="compositionally biased region" description="Basic residues" evidence="1">
    <location>
        <begin position="358"/>
        <end position="369"/>
    </location>
</feature>
<feature type="region of interest" description="Disordered" evidence="1">
    <location>
        <begin position="308"/>
        <end position="399"/>
    </location>
</feature>
<evidence type="ECO:0000313" key="3">
    <source>
        <dbReference type="Proteomes" id="UP001385951"/>
    </source>
</evidence>
<proteinExistence type="predicted"/>
<name>A0AAW0FY79_9APHY</name>
<reference evidence="2 3" key="1">
    <citation type="submission" date="2022-09" db="EMBL/GenBank/DDBJ databases">
        <authorList>
            <person name="Palmer J.M."/>
        </authorList>
    </citation>
    <scope>NUCLEOTIDE SEQUENCE [LARGE SCALE GENOMIC DNA]</scope>
    <source>
        <strain evidence="2 3">DSM 7382</strain>
    </source>
</reference>
<dbReference type="Proteomes" id="UP001385951">
    <property type="component" value="Unassembled WGS sequence"/>
</dbReference>
<gene>
    <name evidence="2" type="ORF">QCA50_014460</name>
</gene>
<accession>A0AAW0FY79</accession>
<keyword evidence="3" id="KW-1185">Reference proteome</keyword>
<comment type="caution">
    <text evidence="2">The sequence shown here is derived from an EMBL/GenBank/DDBJ whole genome shotgun (WGS) entry which is preliminary data.</text>
</comment>
<evidence type="ECO:0000313" key="2">
    <source>
        <dbReference type="EMBL" id="KAK7682257.1"/>
    </source>
</evidence>
<dbReference type="EMBL" id="JASBNA010000036">
    <property type="protein sequence ID" value="KAK7682257.1"/>
    <property type="molecule type" value="Genomic_DNA"/>
</dbReference>
<protein>
    <submittedName>
        <fullName evidence="2">Uncharacterized protein</fullName>
    </submittedName>
</protein>
<feature type="compositionally biased region" description="Low complexity" evidence="1">
    <location>
        <begin position="370"/>
        <end position="382"/>
    </location>
</feature>